<protein>
    <submittedName>
        <fullName evidence="1">Uncharacterized protein</fullName>
    </submittedName>
</protein>
<dbReference type="Proteomes" id="UP001152795">
    <property type="component" value="Unassembled WGS sequence"/>
</dbReference>
<gene>
    <name evidence="1" type="ORF">PACLA_8A080058</name>
</gene>
<name>A0A7D9JKX1_PARCT</name>
<accession>A0A7D9JKX1</accession>
<sequence length="160" mass="18359">MVPMTASERKSVTKVFGSTSPQKQYLRQVQDSTLCLNEETYLHRYSATTHDTHDHQSSERFEKNGLSSFVDSEMRRLHHSKFLNTKFSSLDAGGIRKGQKRDNGSLMDNRRRDVLGKREVERDKSMCDVEGIVVKNNNEKLGKYSKRPRNIPNSRDAGPL</sequence>
<dbReference type="OrthoDB" id="10431028at2759"/>
<reference evidence="1" key="1">
    <citation type="submission" date="2020-04" db="EMBL/GenBank/DDBJ databases">
        <authorList>
            <person name="Alioto T."/>
            <person name="Alioto T."/>
            <person name="Gomez Garrido J."/>
        </authorList>
    </citation>
    <scope>NUCLEOTIDE SEQUENCE</scope>
    <source>
        <strain evidence="1">A484AB</strain>
    </source>
</reference>
<comment type="caution">
    <text evidence="1">The sequence shown here is derived from an EMBL/GenBank/DDBJ whole genome shotgun (WGS) entry which is preliminary data.</text>
</comment>
<proteinExistence type="predicted"/>
<dbReference type="EMBL" id="CACRXK020017234">
    <property type="protein sequence ID" value="CAB4030923.1"/>
    <property type="molecule type" value="Genomic_DNA"/>
</dbReference>
<keyword evidence="2" id="KW-1185">Reference proteome</keyword>
<dbReference type="AlphaFoldDB" id="A0A7D9JKX1"/>
<evidence type="ECO:0000313" key="1">
    <source>
        <dbReference type="EMBL" id="CAB4030923.1"/>
    </source>
</evidence>
<evidence type="ECO:0000313" key="2">
    <source>
        <dbReference type="Proteomes" id="UP001152795"/>
    </source>
</evidence>
<organism evidence="1 2">
    <name type="scientific">Paramuricea clavata</name>
    <name type="common">Red gorgonian</name>
    <name type="synonym">Violescent sea-whip</name>
    <dbReference type="NCBI Taxonomy" id="317549"/>
    <lineage>
        <taxon>Eukaryota</taxon>
        <taxon>Metazoa</taxon>
        <taxon>Cnidaria</taxon>
        <taxon>Anthozoa</taxon>
        <taxon>Octocorallia</taxon>
        <taxon>Malacalcyonacea</taxon>
        <taxon>Plexauridae</taxon>
        <taxon>Paramuricea</taxon>
    </lineage>
</organism>